<accession>A0A1I8JDB7</accession>
<protein>
    <submittedName>
        <fullName evidence="3">Gelsolin-like domain-containing protein</fullName>
    </submittedName>
</protein>
<dbReference type="PANTHER" id="PTHR11977">
    <property type="entry name" value="VILLIN"/>
    <property type="match status" value="1"/>
</dbReference>
<reference evidence="3" key="1">
    <citation type="submission" date="2016-11" db="UniProtKB">
        <authorList>
            <consortium name="WormBaseParasite"/>
        </authorList>
    </citation>
    <scope>IDENTIFICATION</scope>
</reference>
<feature type="domain" description="Gelsolin-like" evidence="1">
    <location>
        <begin position="176"/>
        <end position="242"/>
    </location>
</feature>
<evidence type="ECO:0000259" key="1">
    <source>
        <dbReference type="Pfam" id="PF00626"/>
    </source>
</evidence>
<organism evidence="2 3">
    <name type="scientific">Macrostomum lignano</name>
    <dbReference type="NCBI Taxonomy" id="282301"/>
    <lineage>
        <taxon>Eukaryota</taxon>
        <taxon>Metazoa</taxon>
        <taxon>Spiralia</taxon>
        <taxon>Lophotrochozoa</taxon>
        <taxon>Platyhelminthes</taxon>
        <taxon>Rhabditophora</taxon>
        <taxon>Macrostomorpha</taxon>
        <taxon>Macrostomida</taxon>
        <taxon>Macrostomidae</taxon>
        <taxon>Macrostomum</taxon>
    </lineage>
</organism>
<keyword evidence="2" id="KW-1185">Reference proteome</keyword>
<dbReference type="SUPFAM" id="SSF55753">
    <property type="entry name" value="Actin depolymerizing proteins"/>
    <property type="match status" value="3"/>
</dbReference>
<dbReference type="Pfam" id="PF00626">
    <property type="entry name" value="Gelsolin"/>
    <property type="match status" value="3"/>
</dbReference>
<feature type="domain" description="Gelsolin-like" evidence="1">
    <location>
        <begin position="62"/>
        <end position="137"/>
    </location>
</feature>
<dbReference type="SMART" id="SM00262">
    <property type="entry name" value="GEL"/>
    <property type="match status" value="3"/>
</dbReference>
<dbReference type="GO" id="GO:0005737">
    <property type="term" value="C:cytoplasm"/>
    <property type="evidence" value="ECO:0007669"/>
    <property type="project" value="TreeGrafter"/>
</dbReference>
<dbReference type="WBParaSite" id="maker-uti_cns_0046839-snap-gene-0.3-mRNA-1">
    <property type="protein sequence ID" value="maker-uti_cns_0046839-snap-gene-0.3-mRNA-1"/>
    <property type="gene ID" value="maker-uti_cns_0046839-snap-gene-0.3"/>
</dbReference>
<dbReference type="PANTHER" id="PTHR11977:SF130">
    <property type="entry name" value="SEVERIN"/>
    <property type="match status" value="1"/>
</dbReference>
<dbReference type="AlphaFoldDB" id="A0A1I8JDB7"/>
<dbReference type="GO" id="GO:0051015">
    <property type="term" value="F:actin filament binding"/>
    <property type="evidence" value="ECO:0007669"/>
    <property type="project" value="InterPro"/>
</dbReference>
<evidence type="ECO:0000313" key="3">
    <source>
        <dbReference type="WBParaSite" id="maker-uti_cns_0046839-snap-gene-0.3-mRNA-1"/>
    </source>
</evidence>
<dbReference type="GO" id="GO:0008154">
    <property type="term" value="P:actin polymerization or depolymerization"/>
    <property type="evidence" value="ECO:0007669"/>
    <property type="project" value="TreeGrafter"/>
</dbReference>
<dbReference type="GO" id="GO:0015629">
    <property type="term" value="C:actin cytoskeleton"/>
    <property type="evidence" value="ECO:0007669"/>
    <property type="project" value="TreeGrafter"/>
</dbReference>
<dbReference type="InterPro" id="IPR007122">
    <property type="entry name" value="Villin/Gelsolin"/>
</dbReference>
<dbReference type="CDD" id="cd11290">
    <property type="entry name" value="gelsolin_S1_like"/>
    <property type="match status" value="1"/>
</dbReference>
<evidence type="ECO:0000313" key="2">
    <source>
        <dbReference type="Proteomes" id="UP000095280"/>
    </source>
</evidence>
<dbReference type="PRINTS" id="PR00597">
    <property type="entry name" value="GELSOLIN"/>
</dbReference>
<name>A0A1I8JDB7_9PLAT</name>
<dbReference type="CDD" id="cd11289">
    <property type="entry name" value="gelsolin_S2_like"/>
    <property type="match status" value="1"/>
</dbReference>
<dbReference type="InterPro" id="IPR007123">
    <property type="entry name" value="Gelsolin-like_dom"/>
</dbReference>
<proteinExistence type="predicted"/>
<sequence>MQKPQKYDWKDSNLALFGSKTEKDVKKAASEVETAWQPVKECTSDELFVWRIEKFKVKAWPKEDYGKFFSGDSYIVLNVYKDPDGDELLYDVHFWIGKHSTQDEYGTAAYKTVELDTFLDDKAVQHREVQEHESSMFKSYFKTITYLKGGCATGFRQVKPEEYKPRLLHFCGVRRNIEVKEVKLTRKALNSNDVFILDLGRTAYQWNGKTCNKDERIKAAAFLQQLENERHGKTQTFTLDENSIGSEHKFYQSLPDVPYAKKSSEVKSDVRSGKKAMFRLSDESGKLQYSLDVYIIDTGVEIFVYVGARASDAEKMNALQYAHDYLKTTQHPLIPVTACRGNMKNPQMEKVLD</sequence>
<feature type="domain" description="Gelsolin-like" evidence="1">
    <location>
        <begin position="290"/>
        <end position="335"/>
    </location>
</feature>
<dbReference type="Gene3D" id="3.40.20.10">
    <property type="entry name" value="Severin"/>
    <property type="match status" value="3"/>
</dbReference>
<dbReference type="InterPro" id="IPR029006">
    <property type="entry name" value="ADF-H/Gelsolin-like_dom_sf"/>
</dbReference>
<dbReference type="Proteomes" id="UP000095280">
    <property type="component" value="Unplaced"/>
</dbReference>